<name>A0ABT8WDW2_9FLAO</name>
<organism evidence="8 9">
    <name type="scientific">Flavivirga aquimarina</name>
    <dbReference type="NCBI Taxonomy" id="2027862"/>
    <lineage>
        <taxon>Bacteria</taxon>
        <taxon>Pseudomonadati</taxon>
        <taxon>Bacteroidota</taxon>
        <taxon>Flavobacteriia</taxon>
        <taxon>Flavobacteriales</taxon>
        <taxon>Flavobacteriaceae</taxon>
        <taxon>Flavivirga</taxon>
    </lineage>
</organism>
<dbReference type="EMBL" id="JAUOEK010000152">
    <property type="protein sequence ID" value="MDO5971353.1"/>
    <property type="molecule type" value="Genomic_DNA"/>
</dbReference>
<feature type="transmembrane region" description="Helical" evidence="6">
    <location>
        <begin position="326"/>
        <end position="344"/>
    </location>
</feature>
<gene>
    <name evidence="8" type="ORF">Q4Q35_16220</name>
</gene>
<dbReference type="PANTHER" id="PTHR23519:SF1">
    <property type="entry name" value="AUTOPHAGY-RELATED PROTEIN 22"/>
    <property type="match status" value="1"/>
</dbReference>
<protein>
    <submittedName>
        <fullName evidence="8">MFS transporter</fullName>
    </submittedName>
</protein>
<evidence type="ECO:0000256" key="3">
    <source>
        <dbReference type="ARBA" id="ARBA00022692"/>
    </source>
</evidence>
<dbReference type="PANTHER" id="PTHR23519">
    <property type="entry name" value="AUTOPHAGY-RELATED PROTEIN 22"/>
    <property type="match status" value="1"/>
</dbReference>
<feature type="transmembrane region" description="Helical" evidence="6">
    <location>
        <begin position="350"/>
        <end position="369"/>
    </location>
</feature>
<feature type="transmembrane region" description="Helical" evidence="6">
    <location>
        <begin position="117"/>
        <end position="137"/>
    </location>
</feature>
<evidence type="ECO:0000256" key="2">
    <source>
        <dbReference type="ARBA" id="ARBA00022448"/>
    </source>
</evidence>
<evidence type="ECO:0000259" key="7">
    <source>
        <dbReference type="PROSITE" id="PS50850"/>
    </source>
</evidence>
<feature type="transmembrane region" description="Helical" evidence="6">
    <location>
        <begin position="62"/>
        <end position="81"/>
    </location>
</feature>
<keyword evidence="5 6" id="KW-0472">Membrane</keyword>
<feature type="transmembrane region" description="Helical" evidence="6">
    <location>
        <begin position="390"/>
        <end position="410"/>
    </location>
</feature>
<dbReference type="Proteomes" id="UP001176883">
    <property type="component" value="Unassembled WGS sequence"/>
</dbReference>
<feature type="transmembrane region" description="Helical" evidence="6">
    <location>
        <begin position="93"/>
        <end position="111"/>
    </location>
</feature>
<proteinExistence type="predicted"/>
<evidence type="ECO:0000256" key="1">
    <source>
        <dbReference type="ARBA" id="ARBA00004127"/>
    </source>
</evidence>
<dbReference type="Gene3D" id="1.20.1250.20">
    <property type="entry name" value="MFS general substrate transporter like domains"/>
    <property type="match status" value="1"/>
</dbReference>
<keyword evidence="3 6" id="KW-0812">Transmembrane</keyword>
<comment type="subcellular location">
    <subcellularLocation>
        <location evidence="1">Endomembrane system</location>
        <topology evidence="1">Multi-pass membrane protein</topology>
    </subcellularLocation>
</comment>
<dbReference type="Pfam" id="PF11700">
    <property type="entry name" value="ATG22"/>
    <property type="match status" value="1"/>
</dbReference>
<feature type="domain" description="Major facilitator superfamily (MFS) profile" evidence="7">
    <location>
        <begin position="253"/>
        <end position="441"/>
    </location>
</feature>
<sequence>MEQLKKGSKKLLNAWAFYDWANSVYSLVIASAIFPIFYGALFRVAEVEKVEVFGGEIARAPLISYTTSLAFVFIALITPLISGIADYLGNKRLFMKFFCYLGGVSCIGLYWFSLEHIYFSLLCYFFGLVGFWVSFAINNSYLPDIAFPEQQDKISAKGFSLGYIGSVILLLINLAMVMKPDFFGITSDANEAAEIKAMKYSFLSVGIWWILFSQYTFFNLPKGNKKESPKQNIIFNGFKELKLVWGQLKNEAKLKRYLLAFFVYSMAVQTVMLIATYFGEEEIDWGTDEQRTIGLIVSILVIQVVAVIGALVTARASKVFGNIKTLIVINIFWACICVYAYFLITPMDFYIAAGLVGIVMGGIQALSRSTYSKFLPETTDTTSFFSFYDVAEKIGIVIGTFLYGFIAQITGSMRNATLFLFIFFLVGIILLFRVSKLSKKD</sequence>
<dbReference type="PROSITE" id="PS50850">
    <property type="entry name" value="MFS"/>
    <property type="match status" value="1"/>
</dbReference>
<feature type="transmembrane region" description="Helical" evidence="6">
    <location>
        <begin position="198"/>
        <end position="218"/>
    </location>
</feature>
<evidence type="ECO:0000256" key="6">
    <source>
        <dbReference type="SAM" id="Phobius"/>
    </source>
</evidence>
<feature type="transmembrane region" description="Helical" evidence="6">
    <location>
        <begin position="293"/>
        <end position="314"/>
    </location>
</feature>
<evidence type="ECO:0000256" key="4">
    <source>
        <dbReference type="ARBA" id="ARBA00022989"/>
    </source>
</evidence>
<reference evidence="8" key="1">
    <citation type="submission" date="2023-07" db="EMBL/GenBank/DDBJ databases">
        <title>Two novel species in the genus Flavivirga.</title>
        <authorList>
            <person name="Kwon K."/>
        </authorList>
    </citation>
    <scope>NUCLEOTIDE SEQUENCE</scope>
    <source>
        <strain evidence="8">KCTC 52353</strain>
    </source>
</reference>
<dbReference type="InterPro" id="IPR020846">
    <property type="entry name" value="MFS_dom"/>
</dbReference>
<dbReference type="RefSeq" id="WP_303279069.1">
    <property type="nucleotide sequence ID" value="NZ_JAUOEK010000152.1"/>
</dbReference>
<dbReference type="SUPFAM" id="SSF103473">
    <property type="entry name" value="MFS general substrate transporter"/>
    <property type="match status" value="1"/>
</dbReference>
<comment type="caution">
    <text evidence="8">The sequence shown here is derived from an EMBL/GenBank/DDBJ whole genome shotgun (WGS) entry which is preliminary data.</text>
</comment>
<keyword evidence="4 6" id="KW-1133">Transmembrane helix</keyword>
<feature type="transmembrane region" description="Helical" evidence="6">
    <location>
        <begin position="416"/>
        <end position="434"/>
    </location>
</feature>
<feature type="transmembrane region" description="Helical" evidence="6">
    <location>
        <begin position="158"/>
        <end position="178"/>
    </location>
</feature>
<keyword evidence="2" id="KW-0813">Transport</keyword>
<dbReference type="InterPro" id="IPR050495">
    <property type="entry name" value="ATG22/LtaA_families"/>
</dbReference>
<keyword evidence="9" id="KW-1185">Reference proteome</keyword>
<dbReference type="InterPro" id="IPR036259">
    <property type="entry name" value="MFS_trans_sf"/>
</dbReference>
<evidence type="ECO:0000313" key="9">
    <source>
        <dbReference type="Proteomes" id="UP001176883"/>
    </source>
</evidence>
<accession>A0ABT8WDW2</accession>
<feature type="transmembrane region" description="Helical" evidence="6">
    <location>
        <begin position="20"/>
        <end position="42"/>
    </location>
</feature>
<evidence type="ECO:0000256" key="5">
    <source>
        <dbReference type="ARBA" id="ARBA00023136"/>
    </source>
</evidence>
<dbReference type="InterPro" id="IPR024671">
    <property type="entry name" value="Atg22-like"/>
</dbReference>
<evidence type="ECO:0000313" key="8">
    <source>
        <dbReference type="EMBL" id="MDO5971353.1"/>
    </source>
</evidence>
<feature type="transmembrane region" description="Helical" evidence="6">
    <location>
        <begin position="257"/>
        <end position="278"/>
    </location>
</feature>